<dbReference type="GeneID" id="24919907"/>
<evidence type="ECO:0000256" key="1">
    <source>
        <dbReference type="ARBA" id="ARBA00007835"/>
    </source>
</evidence>
<evidence type="ECO:0000256" key="5">
    <source>
        <dbReference type="ARBA" id="ARBA00023098"/>
    </source>
</evidence>
<evidence type="ECO:0000313" key="8">
    <source>
        <dbReference type="EMBL" id="CBK22670.2"/>
    </source>
</evidence>
<dbReference type="InterPro" id="IPR007000">
    <property type="entry name" value="PLipase_B-like"/>
</dbReference>
<dbReference type="AlphaFoldDB" id="D8M2U7"/>
<organism evidence="8">
    <name type="scientific">Blastocystis hominis</name>
    <dbReference type="NCBI Taxonomy" id="12968"/>
    <lineage>
        <taxon>Eukaryota</taxon>
        <taxon>Sar</taxon>
        <taxon>Stramenopiles</taxon>
        <taxon>Bigyra</taxon>
        <taxon>Opalozoa</taxon>
        <taxon>Opalinata</taxon>
        <taxon>Blastocystidae</taxon>
        <taxon>Blastocystis</taxon>
    </lineage>
</organism>
<dbReference type="Proteomes" id="UP000008312">
    <property type="component" value="Unassembled WGS sequence"/>
</dbReference>
<dbReference type="GO" id="GO:0005576">
    <property type="term" value="C:extracellular region"/>
    <property type="evidence" value="ECO:0007669"/>
    <property type="project" value="TreeGrafter"/>
</dbReference>
<evidence type="ECO:0000256" key="4">
    <source>
        <dbReference type="ARBA" id="ARBA00022963"/>
    </source>
</evidence>
<evidence type="ECO:0000256" key="3">
    <source>
        <dbReference type="ARBA" id="ARBA00022801"/>
    </source>
</evidence>
<reference evidence="8" key="1">
    <citation type="submission" date="2010-02" db="EMBL/GenBank/DDBJ databases">
        <title>Sequencing and annotation of the Blastocystis hominis genome.</title>
        <authorList>
            <person name="Wincker P."/>
        </authorList>
    </citation>
    <scope>NUCLEOTIDE SEQUENCE</scope>
    <source>
        <strain evidence="8">Singapore isolate B</strain>
    </source>
</reference>
<evidence type="ECO:0000313" key="9">
    <source>
        <dbReference type="Proteomes" id="UP000008312"/>
    </source>
</evidence>
<dbReference type="RefSeq" id="XP_012896718.1">
    <property type="nucleotide sequence ID" value="XM_013041264.1"/>
</dbReference>
<dbReference type="GO" id="GO:0004620">
    <property type="term" value="F:phospholipase activity"/>
    <property type="evidence" value="ECO:0007669"/>
    <property type="project" value="InterPro"/>
</dbReference>
<keyword evidence="9" id="KW-1185">Reference proteome</keyword>
<comment type="function">
    <text evidence="7">Putative phospholipase.</text>
</comment>
<evidence type="ECO:0000256" key="2">
    <source>
        <dbReference type="ARBA" id="ARBA00022729"/>
    </source>
</evidence>
<dbReference type="EC" id="3.1.1.-" evidence="7"/>
<sequence>MLGILKTSYKVSKGYLRSSIATLWYEDKIMEDGWGHIKVVTDGHYPDEIQAEAAGYLEGYVEYERIAQHVSNIRAINFGSNPIPAGIENYLKEQIAFIRKMVSNPPKGEERYWHYVNLMMKQVEGLTNGFNARRGPNEQITFQEMYMHNADGDMETLLDMFNPGDREWLTMLDCSALVRRMENGEIYMGHATWRNFAAMLRHYKFYEFHYHSETVRLSFSASPGFVNSKDDFYVNGFGIGAMETTNAIYDEQLYKYCTTDTVPSFIRSQVSNMLAHDPKTWVDIFSLYNSGTYNNQWMAVDLNGAQKTENLMWIVEQIPGLTIKEDVTRTLRETGYWASYNIPYIREIYEKSGYPSQPATPENDYYNCSRHNIFQRDAPLVKDLDGFLKILRSNDYLHDPLAEGNPRHVIASRYDLDTSNPRHFGAIDSKVTSTSLHNNNMGVWAVNGPTVDGVPPFSWSEWMKSHEAVQHIGHPDVFDFDYVYMDIAQFCVCWKNELGWYGAALRCGWTPLIHS</sequence>
<accession>D8M2U7</accession>
<name>D8M2U7_BLAHO</name>
<dbReference type="PANTHER" id="PTHR12370:SF25">
    <property type="entry name" value="PHOSPHOLIPASE B-LIKE PROTEIN G"/>
    <property type="match status" value="1"/>
</dbReference>
<proteinExistence type="inferred from homology"/>
<dbReference type="Pfam" id="PF04916">
    <property type="entry name" value="Phospholip_B"/>
    <property type="match status" value="1"/>
</dbReference>
<protein>
    <recommendedName>
        <fullName evidence="7">Phospholipase B-like</fullName>
        <ecNumber evidence="7">3.1.1.-</ecNumber>
    </recommendedName>
</protein>
<dbReference type="GO" id="GO:0009395">
    <property type="term" value="P:phospholipid catabolic process"/>
    <property type="evidence" value="ECO:0007669"/>
    <property type="project" value="TreeGrafter"/>
</dbReference>
<dbReference type="OMA" id="PEATVNW"/>
<dbReference type="Gene3D" id="3.60.60.30">
    <property type="match status" value="1"/>
</dbReference>
<keyword evidence="3 7" id="KW-0378">Hydrolase</keyword>
<comment type="similarity">
    <text evidence="1 7">Belongs to the phospholipase B-like family.</text>
</comment>
<dbReference type="EMBL" id="FN668650">
    <property type="protein sequence ID" value="CBK22670.2"/>
    <property type="molecule type" value="Genomic_DNA"/>
</dbReference>
<evidence type="ECO:0000256" key="7">
    <source>
        <dbReference type="RuleBase" id="RU364138"/>
    </source>
</evidence>
<keyword evidence="6" id="KW-0325">Glycoprotein</keyword>
<dbReference type="InParanoid" id="D8M2U7"/>
<keyword evidence="4 7" id="KW-0442">Lipid degradation</keyword>
<keyword evidence="2" id="KW-0732">Signal</keyword>
<dbReference type="OrthoDB" id="419508at2759"/>
<gene>
    <name evidence="8" type="ORF">GSBLH_T00002767001</name>
</gene>
<dbReference type="PANTHER" id="PTHR12370">
    <property type="entry name" value="PHOSPHOLIPASE B-RELATED"/>
    <property type="match status" value="1"/>
</dbReference>
<evidence type="ECO:0000256" key="6">
    <source>
        <dbReference type="ARBA" id="ARBA00023180"/>
    </source>
</evidence>
<keyword evidence="5 7" id="KW-0443">Lipid metabolism</keyword>